<evidence type="ECO:0000313" key="3">
    <source>
        <dbReference type="EMBL" id="NBG89162.1"/>
    </source>
</evidence>
<dbReference type="AlphaFoldDB" id="A0AA43XM14"/>
<dbReference type="RefSeq" id="WP_160722554.1">
    <property type="nucleotide sequence ID" value="NZ_SUMG01000018.1"/>
</dbReference>
<proteinExistence type="predicted"/>
<feature type="compositionally biased region" description="Low complexity" evidence="1">
    <location>
        <begin position="45"/>
        <end position="59"/>
    </location>
</feature>
<keyword evidence="2" id="KW-0812">Transmembrane</keyword>
<protein>
    <submittedName>
        <fullName evidence="3">Endolytic transglycosylase MltG</fullName>
    </submittedName>
</protein>
<feature type="transmembrane region" description="Helical" evidence="2">
    <location>
        <begin position="12"/>
        <end position="35"/>
    </location>
</feature>
<evidence type="ECO:0000256" key="2">
    <source>
        <dbReference type="SAM" id="Phobius"/>
    </source>
</evidence>
<name>A0AA43XM14_9CLOT</name>
<dbReference type="Gene3D" id="3.30.1490.480">
    <property type="entry name" value="Endolytic murein transglycosylase"/>
    <property type="match status" value="1"/>
</dbReference>
<dbReference type="EMBL" id="SUMG01000018">
    <property type="protein sequence ID" value="NBG89162.1"/>
    <property type="molecule type" value="Genomic_DNA"/>
</dbReference>
<gene>
    <name evidence="3" type="ORF">ISALK_11745</name>
</gene>
<reference evidence="3 4" key="1">
    <citation type="submission" date="2019-04" db="EMBL/GenBank/DDBJ databases">
        <title>Isachenkonia alkalipeptolytica gen. nov. sp. nov. a new anaerobic, alkiliphilic organothrophic bacterium capable to reduce synthesized ferrihydrite isolated from a soda lake.</title>
        <authorList>
            <person name="Toshchakov S.V."/>
            <person name="Zavarzina D.G."/>
            <person name="Zhilina T.N."/>
            <person name="Kostrikina N.A."/>
            <person name="Kublanov I.V."/>
        </authorList>
    </citation>
    <scope>NUCLEOTIDE SEQUENCE [LARGE SCALE GENOMIC DNA]</scope>
    <source>
        <strain evidence="3 4">Z-1701</strain>
    </source>
</reference>
<feature type="region of interest" description="Disordered" evidence="1">
    <location>
        <begin position="45"/>
        <end position="101"/>
    </location>
</feature>
<keyword evidence="2" id="KW-0472">Membrane</keyword>
<keyword evidence="2" id="KW-1133">Transmembrane helix</keyword>
<dbReference type="Proteomes" id="UP000449710">
    <property type="component" value="Unassembled WGS sequence"/>
</dbReference>
<feature type="compositionally biased region" description="Acidic residues" evidence="1">
    <location>
        <begin position="60"/>
        <end position="76"/>
    </location>
</feature>
<evidence type="ECO:0000256" key="1">
    <source>
        <dbReference type="SAM" id="MobiDB-lite"/>
    </source>
</evidence>
<evidence type="ECO:0000313" key="4">
    <source>
        <dbReference type="Proteomes" id="UP000449710"/>
    </source>
</evidence>
<organism evidence="3 4">
    <name type="scientific">Isachenkonia alkalipeptolytica</name>
    <dbReference type="NCBI Taxonomy" id="2565777"/>
    <lineage>
        <taxon>Bacteria</taxon>
        <taxon>Bacillati</taxon>
        <taxon>Bacillota</taxon>
        <taxon>Clostridia</taxon>
        <taxon>Eubacteriales</taxon>
        <taxon>Clostridiaceae</taxon>
        <taxon>Isachenkonia</taxon>
    </lineage>
</organism>
<accession>A0AA43XM14</accession>
<comment type="caution">
    <text evidence="3">The sequence shown here is derived from an EMBL/GenBank/DDBJ whole genome shotgun (WGS) entry which is preliminary data.</text>
</comment>
<sequence>MEKIKDLIYDHTDLLLSLLVIMVIIFIIGTNFTFFDQNLSSFIGSSNNGSSPESEPVISESEDEGEQNTTGDDSEEEKSAGHEESANEEDSETVTIHIPRGATASDVGDVLHGKDLVESSLEFVETTENLNVSHRLRPGTFDVPTGSTIEEIIQILIQSSL</sequence>
<keyword evidence="4" id="KW-1185">Reference proteome</keyword>